<evidence type="ECO:0000313" key="4">
    <source>
        <dbReference type="EMBL" id="GES76161.1"/>
    </source>
</evidence>
<keyword evidence="1" id="KW-0238">DNA-binding</keyword>
<dbReference type="AlphaFoldDB" id="A0A8H3QED3"/>
<dbReference type="OrthoDB" id="5593786at2759"/>
<dbReference type="InterPro" id="IPR006600">
    <property type="entry name" value="HTH_CenpB_DNA-bd_dom"/>
</dbReference>
<dbReference type="InterPro" id="IPR004875">
    <property type="entry name" value="DDE_SF_endonuclease_dom"/>
</dbReference>
<dbReference type="InterPro" id="IPR009057">
    <property type="entry name" value="Homeodomain-like_sf"/>
</dbReference>
<evidence type="ECO:0000259" key="3">
    <source>
        <dbReference type="Pfam" id="PF03221"/>
    </source>
</evidence>
<name>A0A8H3QED3_9GLOM</name>
<accession>A0A8H3QED3</accession>
<evidence type="ECO:0000313" key="5">
    <source>
        <dbReference type="Proteomes" id="UP000615446"/>
    </source>
</evidence>
<comment type="caution">
    <text evidence="4">The sequence shown here is derived from an EMBL/GenBank/DDBJ whole genome shotgun (WGS) entry which is preliminary data.</text>
</comment>
<feature type="domain" description="HTH CENPB-type" evidence="3">
    <location>
        <begin position="27"/>
        <end position="75"/>
    </location>
</feature>
<dbReference type="PANTHER" id="PTHR19303:SF73">
    <property type="entry name" value="PROTEIN PDC2"/>
    <property type="match status" value="1"/>
</dbReference>
<dbReference type="EMBL" id="BLAL01000019">
    <property type="protein sequence ID" value="GES76161.1"/>
    <property type="molecule type" value="Genomic_DNA"/>
</dbReference>
<dbReference type="Pfam" id="PF03221">
    <property type="entry name" value="HTH_Tnp_Tc5"/>
    <property type="match status" value="1"/>
</dbReference>
<protein>
    <submittedName>
        <fullName evidence="4">Tigger transposable element-derived protein 6-like</fullName>
    </submittedName>
</protein>
<evidence type="ECO:0000256" key="1">
    <source>
        <dbReference type="ARBA" id="ARBA00023125"/>
    </source>
</evidence>
<dbReference type="Pfam" id="PF03184">
    <property type="entry name" value="DDE_1"/>
    <property type="match status" value="1"/>
</dbReference>
<dbReference type="GO" id="GO:0003677">
    <property type="term" value="F:DNA binding"/>
    <property type="evidence" value="ECO:0007669"/>
    <property type="project" value="UniProtKB-KW"/>
</dbReference>
<reference evidence="4" key="1">
    <citation type="submission" date="2019-10" db="EMBL/GenBank/DDBJ databases">
        <title>Conservation and host-specific expression of non-tandemly repeated heterogenous ribosome RNA gene in arbuscular mycorrhizal fungi.</title>
        <authorList>
            <person name="Maeda T."/>
            <person name="Kobayashi Y."/>
            <person name="Nakagawa T."/>
            <person name="Ezawa T."/>
            <person name="Yamaguchi K."/>
            <person name="Bino T."/>
            <person name="Nishimoto Y."/>
            <person name="Shigenobu S."/>
            <person name="Kawaguchi M."/>
        </authorList>
    </citation>
    <scope>NUCLEOTIDE SEQUENCE</scope>
    <source>
        <strain evidence="4">HR1</strain>
    </source>
</reference>
<dbReference type="PANTHER" id="PTHR19303">
    <property type="entry name" value="TRANSPOSON"/>
    <property type="match status" value="1"/>
</dbReference>
<feature type="domain" description="DDE-1" evidence="2">
    <location>
        <begin position="140"/>
        <end position="183"/>
    </location>
</feature>
<dbReference type="GO" id="GO:0005634">
    <property type="term" value="C:nucleus"/>
    <property type="evidence" value="ECO:0007669"/>
    <property type="project" value="TreeGrafter"/>
</dbReference>
<dbReference type="Gene3D" id="1.10.10.60">
    <property type="entry name" value="Homeodomain-like"/>
    <property type="match status" value="1"/>
</dbReference>
<dbReference type="SUPFAM" id="SSF46689">
    <property type="entry name" value="Homeodomain-like"/>
    <property type="match status" value="1"/>
</dbReference>
<gene>
    <name evidence="4" type="ORF">RCL2_000356800</name>
</gene>
<sequence>MLDGKNKLKDTDWYQIASLTGTQKQEVEKAIDNNITINGELLAQKAHDFATLLGVQDFKGSDGWLAGFKKCHNLEYYISHREAASASLKDLDDMHKELQNILAEYSPNNIFNINETGLYWKMEPNCTLSTGPVAGKKQSKERVTVALCCNASGTEKLKAVFIGKSQNPRALKNIPKSSLPVHYY</sequence>
<dbReference type="InterPro" id="IPR050863">
    <property type="entry name" value="CenT-Element_Derived"/>
</dbReference>
<proteinExistence type="predicted"/>
<organism evidence="4 5">
    <name type="scientific">Rhizophagus clarus</name>
    <dbReference type="NCBI Taxonomy" id="94130"/>
    <lineage>
        <taxon>Eukaryota</taxon>
        <taxon>Fungi</taxon>
        <taxon>Fungi incertae sedis</taxon>
        <taxon>Mucoromycota</taxon>
        <taxon>Glomeromycotina</taxon>
        <taxon>Glomeromycetes</taxon>
        <taxon>Glomerales</taxon>
        <taxon>Glomeraceae</taxon>
        <taxon>Rhizophagus</taxon>
    </lineage>
</organism>
<dbReference type="Proteomes" id="UP000615446">
    <property type="component" value="Unassembled WGS sequence"/>
</dbReference>
<evidence type="ECO:0000259" key="2">
    <source>
        <dbReference type="Pfam" id="PF03184"/>
    </source>
</evidence>